<reference evidence="2 3" key="1">
    <citation type="submission" date="2018-11" db="EMBL/GenBank/DDBJ databases">
        <title>Genome sequence of Apiotrichum porosum DSM 27194.</title>
        <authorList>
            <person name="Aliyu H."/>
            <person name="Gorte O."/>
            <person name="Ochsenreither K."/>
        </authorList>
    </citation>
    <scope>NUCLEOTIDE SEQUENCE [LARGE SCALE GENOMIC DNA]</scope>
    <source>
        <strain evidence="2 3">DSM 27194</strain>
    </source>
</reference>
<evidence type="ECO:0000313" key="2">
    <source>
        <dbReference type="EMBL" id="RSH88023.1"/>
    </source>
</evidence>
<dbReference type="GeneID" id="39585090"/>
<sequence>MSQFSGSLVAKRKSDLVEIADALGIKDQEGTNIELRERIQSKLDANADSLRTTDAFKGLYGRSRRHQTSDGSDTPAPEKTPGRGRRSINKTLEKIVDAANIPLPDSPLSSKIQEKADNALALVETDTKDIAARISDASSTLVKFVDGRKNAVEGCVRDLRDILSTPCGLIPVAIAIEEAFLYSHVVSLGKHVVHFPPLRSDKGTLASLLRTAFFWAPSISWSYCFPTLESVHPSSDVWPATAWWFFSTVLPPLVLSSLVSFIPQKGIHRAGASTRYQAAHPPTPTFDPLTFVFFRLAILLLPLTNAAPAAFVDALEMSGNSQARALGAGLLAALIIAQRLGGATRA</sequence>
<name>A0A427YA89_9TREE</name>
<dbReference type="RefSeq" id="XP_028480231.1">
    <property type="nucleotide sequence ID" value="XM_028616374.1"/>
</dbReference>
<keyword evidence="3" id="KW-1185">Reference proteome</keyword>
<comment type="caution">
    <text evidence="2">The sequence shown here is derived from an EMBL/GenBank/DDBJ whole genome shotgun (WGS) entry which is preliminary data.</text>
</comment>
<dbReference type="Proteomes" id="UP000279236">
    <property type="component" value="Unassembled WGS sequence"/>
</dbReference>
<protein>
    <submittedName>
        <fullName evidence="2">Uncharacterized protein</fullName>
    </submittedName>
</protein>
<dbReference type="InterPro" id="IPR038872">
    <property type="entry name" value="Put_GTT3"/>
</dbReference>
<proteinExistence type="predicted"/>
<feature type="region of interest" description="Disordered" evidence="1">
    <location>
        <begin position="56"/>
        <end position="88"/>
    </location>
</feature>
<gene>
    <name evidence="2" type="ORF">EHS24_000547</name>
</gene>
<evidence type="ECO:0000256" key="1">
    <source>
        <dbReference type="SAM" id="MobiDB-lite"/>
    </source>
</evidence>
<dbReference type="STRING" id="105984.A0A427YA89"/>
<dbReference type="OrthoDB" id="5569309at2759"/>
<dbReference type="EMBL" id="RSCE01000001">
    <property type="protein sequence ID" value="RSH88023.1"/>
    <property type="molecule type" value="Genomic_DNA"/>
</dbReference>
<organism evidence="2 3">
    <name type="scientific">Apiotrichum porosum</name>
    <dbReference type="NCBI Taxonomy" id="105984"/>
    <lineage>
        <taxon>Eukaryota</taxon>
        <taxon>Fungi</taxon>
        <taxon>Dikarya</taxon>
        <taxon>Basidiomycota</taxon>
        <taxon>Agaricomycotina</taxon>
        <taxon>Tremellomycetes</taxon>
        <taxon>Trichosporonales</taxon>
        <taxon>Trichosporonaceae</taxon>
        <taxon>Apiotrichum</taxon>
    </lineage>
</organism>
<accession>A0A427YA89</accession>
<dbReference type="PANTHER" id="PTHR41807">
    <property type="entry name" value="GLUTATHIONE TRANSFERASE 3"/>
    <property type="match status" value="1"/>
</dbReference>
<dbReference type="AlphaFoldDB" id="A0A427YA89"/>
<dbReference type="GO" id="GO:0016020">
    <property type="term" value="C:membrane"/>
    <property type="evidence" value="ECO:0007669"/>
    <property type="project" value="TreeGrafter"/>
</dbReference>
<dbReference type="PANTHER" id="PTHR41807:SF1">
    <property type="entry name" value="GLUTATHIONE TRANSFERASE 3"/>
    <property type="match status" value="1"/>
</dbReference>
<evidence type="ECO:0000313" key="3">
    <source>
        <dbReference type="Proteomes" id="UP000279236"/>
    </source>
</evidence>